<dbReference type="EMBL" id="UOET01000522">
    <property type="protein sequence ID" value="VAW30475.1"/>
    <property type="molecule type" value="Genomic_DNA"/>
</dbReference>
<keyword evidence="1" id="KW-0812">Transmembrane</keyword>
<evidence type="ECO:0000313" key="3">
    <source>
        <dbReference type="EMBL" id="VAW30475.1"/>
    </source>
</evidence>
<sequence length="74" mass="8746">MFGIETWRNPDYFYLLLLIPLLIVWYVYRFRKSTPELLFSGLKPFEGISPSLKTRLVHSLFVLRMLALTLLIIA</sequence>
<dbReference type="InterPro" id="IPR024163">
    <property type="entry name" value="Aerotolerance_reg_N"/>
</dbReference>
<feature type="non-terminal residue" evidence="3">
    <location>
        <position position="74"/>
    </location>
</feature>
<feature type="transmembrane region" description="Helical" evidence="1">
    <location>
        <begin position="12"/>
        <end position="28"/>
    </location>
</feature>
<evidence type="ECO:0000256" key="1">
    <source>
        <dbReference type="SAM" id="Phobius"/>
    </source>
</evidence>
<organism evidence="3">
    <name type="scientific">hydrothermal vent metagenome</name>
    <dbReference type="NCBI Taxonomy" id="652676"/>
    <lineage>
        <taxon>unclassified sequences</taxon>
        <taxon>metagenomes</taxon>
        <taxon>ecological metagenomes</taxon>
    </lineage>
</organism>
<keyword evidence="1" id="KW-0472">Membrane</keyword>
<protein>
    <recommendedName>
        <fullName evidence="2">Aerotolerance regulator N-terminal domain-containing protein</fullName>
    </recommendedName>
</protein>
<gene>
    <name evidence="3" type="ORF">MNBD_BACTEROID07-1806</name>
</gene>
<evidence type="ECO:0000259" key="2">
    <source>
        <dbReference type="Pfam" id="PF07584"/>
    </source>
</evidence>
<feature type="domain" description="Aerotolerance regulator N-terminal" evidence="2">
    <location>
        <begin position="6"/>
        <end position="74"/>
    </location>
</feature>
<name>A0A3B0UHG4_9ZZZZ</name>
<accession>A0A3B0UHG4</accession>
<proteinExistence type="predicted"/>
<dbReference type="Pfam" id="PF07584">
    <property type="entry name" value="BatA"/>
    <property type="match status" value="1"/>
</dbReference>
<dbReference type="AlphaFoldDB" id="A0A3B0UHG4"/>
<keyword evidence="1" id="KW-1133">Transmembrane helix</keyword>
<reference evidence="3" key="1">
    <citation type="submission" date="2018-06" db="EMBL/GenBank/DDBJ databases">
        <authorList>
            <person name="Zhirakovskaya E."/>
        </authorList>
    </citation>
    <scope>NUCLEOTIDE SEQUENCE</scope>
</reference>